<dbReference type="RefSeq" id="WP_212993491.1">
    <property type="nucleotide sequence ID" value="NZ_BAABEA010000045.1"/>
</dbReference>
<dbReference type="GO" id="GO:0005524">
    <property type="term" value="F:ATP binding"/>
    <property type="evidence" value="ECO:0007669"/>
    <property type="project" value="InterPro"/>
</dbReference>
<name>A0A919SS94_9ACTN</name>
<dbReference type="InterPro" id="IPR011704">
    <property type="entry name" value="ATPase_dyneun-rel_AAA"/>
</dbReference>
<dbReference type="Gene3D" id="3.40.50.300">
    <property type="entry name" value="P-loop containing nucleotide triphosphate hydrolases"/>
    <property type="match status" value="1"/>
</dbReference>
<dbReference type="AlphaFoldDB" id="A0A919SS94"/>
<sequence length="314" mass="34587">MTEPSGAAPVVPDSRDGAAYVIDPEVAFAVRVAEATGRPLLLRGEPGCGKSSLAAYVAREKGWRYYEHVVTSRTTARDLLWSFDAVRRLADAQVRTLGAALHDVNYVQPGVLWWAFAPELARRRGAPEEDTDFVPAEDPDPRNAQRAPDKAVVLIDEVDKADPDLPNGMLVPLGSNEFEVTETGARVRHRGGGVQHLIMITTNEERELPQAFLRRCVVVWVPEPTEQHLVQVAERHLRYHGAAFGRAERELAEQLAGDLLDARVEAQAGGIRPPSTAEYLDAFQAMRELDIGLGSPEWGRLRGLTLLKVQQPKA</sequence>
<accession>A0A919SS94</accession>
<reference evidence="3" key="1">
    <citation type="submission" date="2021-03" db="EMBL/GenBank/DDBJ databases">
        <title>Whole genome shotgun sequence of Actinoplanes auranticolor NBRC 12245.</title>
        <authorList>
            <person name="Komaki H."/>
            <person name="Tamura T."/>
        </authorList>
    </citation>
    <scope>NUCLEOTIDE SEQUENCE</scope>
    <source>
        <strain evidence="3">NBRC 12245</strain>
    </source>
</reference>
<gene>
    <name evidence="3" type="ORF">Aau02nite_76580</name>
</gene>
<dbReference type="Proteomes" id="UP000681340">
    <property type="component" value="Unassembled WGS sequence"/>
</dbReference>
<feature type="domain" description="AAA+ ATPase" evidence="2">
    <location>
        <begin position="36"/>
        <end position="225"/>
    </location>
</feature>
<dbReference type="GO" id="GO:0016887">
    <property type="term" value="F:ATP hydrolysis activity"/>
    <property type="evidence" value="ECO:0007669"/>
    <property type="project" value="InterPro"/>
</dbReference>
<proteinExistence type="predicted"/>
<feature type="compositionally biased region" description="Basic and acidic residues" evidence="1">
    <location>
        <begin position="139"/>
        <end position="148"/>
    </location>
</feature>
<dbReference type="InterPro" id="IPR003593">
    <property type="entry name" value="AAA+_ATPase"/>
</dbReference>
<evidence type="ECO:0000256" key="1">
    <source>
        <dbReference type="SAM" id="MobiDB-lite"/>
    </source>
</evidence>
<feature type="compositionally biased region" description="Acidic residues" evidence="1">
    <location>
        <begin position="128"/>
        <end position="138"/>
    </location>
</feature>
<evidence type="ECO:0000313" key="4">
    <source>
        <dbReference type="Proteomes" id="UP000681340"/>
    </source>
</evidence>
<dbReference type="SUPFAM" id="SSF52540">
    <property type="entry name" value="P-loop containing nucleoside triphosphate hydrolases"/>
    <property type="match status" value="1"/>
</dbReference>
<evidence type="ECO:0000313" key="3">
    <source>
        <dbReference type="EMBL" id="GIM77587.1"/>
    </source>
</evidence>
<comment type="caution">
    <text evidence="3">The sequence shown here is derived from an EMBL/GenBank/DDBJ whole genome shotgun (WGS) entry which is preliminary data.</text>
</comment>
<dbReference type="CDD" id="cd00009">
    <property type="entry name" value="AAA"/>
    <property type="match status" value="1"/>
</dbReference>
<dbReference type="SMART" id="SM00382">
    <property type="entry name" value="AAA"/>
    <property type="match status" value="1"/>
</dbReference>
<keyword evidence="4" id="KW-1185">Reference proteome</keyword>
<dbReference type="Pfam" id="PF07728">
    <property type="entry name" value="AAA_5"/>
    <property type="match status" value="1"/>
</dbReference>
<dbReference type="EMBL" id="BOQL01000067">
    <property type="protein sequence ID" value="GIM77587.1"/>
    <property type="molecule type" value="Genomic_DNA"/>
</dbReference>
<evidence type="ECO:0000259" key="2">
    <source>
        <dbReference type="SMART" id="SM00382"/>
    </source>
</evidence>
<organism evidence="3 4">
    <name type="scientific">Actinoplanes auranticolor</name>
    <dbReference type="NCBI Taxonomy" id="47988"/>
    <lineage>
        <taxon>Bacteria</taxon>
        <taxon>Bacillati</taxon>
        <taxon>Actinomycetota</taxon>
        <taxon>Actinomycetes</taxon>
        <taxon>Micromonosporales</taxon>
        <taxon>Micromonosporaceae</taxon>
        <taxon>Actinoplanes</taxon>
    </lineage>
</organism>
<feature type="region of interest" description="Disordered" evidence="1">
    <location>
        <begin position="126"/>
        <end position="148"/>
    </location>
</feature>
<protein>
    <recommendedName>
        <fullName evidence="2">AAA+ ATPase domain-containing protein</fullName>
    </recommendedName>
</protein>
<dbReference type="InterPro" id="IPR027417">
    <property type="entry name" value="P-loop_NTPase"/>
</dbReference>